<proteinExistence type="predicted"/>
<evidence type="ECO:0000256" key="1">
    <source>
        <dbReference type="SAM" id="MobiDB-lite"/>
    </source>
</evidence>
<comment type="caution">
    <text evidence="2">The sequence shown here is derived from an EMBL/GenBank/DDBJ whole genome shotgun (WGS) entry which is preliminary data.</text>
</comment>
<dbReference type="AlphaFoldDB" id="A0A9Q0RT80"/>
<keyword evidence="3" id="KW-1185">Reference proteome</keyword>
<reference evidence="2" key="1">
    <citation type="submission" date="2022-12" db="EMBL/GenBank/DDBJ databases">
        <title>Genome assemblies of Blomia tropicalis.</title>
        <authorList>
            <person name="Cui Y."/>
        </authorList>
    </citation>
    <scope>NUCLEOTIDE SEQUENCE</scope>
    <source>
        <tissue evidence="2">Adult mites</tissue>
    </source>
</reference>
<evidence type="ECO:0000313" key="2">
    <source>
        <dbReference type="EMBL" id="KAJ6225594.1"/>
    </source>
</evidence>
<feature type="region of interest" description="Disordered" evidence="1">
    <location>
        <begin position="1"/>
        <end position="40"/>
    </location>
</feature>
<accession>A0A9Q0RT80</accession>
<name>A0A9Q0RT80_BLOTA</name>
<dbReference type="Proteomes" id="UP001142055">
    <property type="component" value="Chromosome 1"/>
</dbReference>
<feature type="non-terminal residue" evidence="2">
    <location>
        <position position="62"/>
    </location>
</feature>
<sequence length="62" mass="7314">MDKFLVYTTANTNDTETYKHKEEEEEEEEDEKTGNKTRQTEVINLELQAIYPKRDSEEEGGE</sequence>
<dbReference type="EMBL" id="JAPWDV010000001">
    <property type="protein sequence ID" value="KAJ6225594.1"/>
    <property type="molecule type" value="Genomic_DNA"/>
</dbReference>
<organism evidence="2 3">
    <name type="scientific">Blomia tropicalis</name>
    <name type="common">Mite</name>
    <dbReference type="NCBI Taxonomy" id="40697"/>
    <lineage>
        <taxon>Eukaryota</taxon>
        <taxon>Metazoa</taxon>
        <taxon>Ecdysozoa</taxon>
        <taxon>Arthropoda</taxon>
        <taxon>Chelicerata</taxon>
        <taxon>Arachnida</taxon>
        <taxon>Acari</taxon>
        <taxon>Acariformes</taxon>
        <taxon>Sarcoptiformes</taxon>
        <taxon>Astigmata</taxon>
        <taxon>Glycyphagoidea</taxon>
        <taxon>Echimyopodidae</taxon>
        <taxon>Blomia</taxon>
    </lineage>
</organism>
<protein>
    <submittedName>
        <fullName evidence="2">Uncharacterized protein</fullName>
    </submittedName>
</protein>
<evidence type="ECO:0000313" key="3">
    <source>
        <dbReference type="Proteomes" id="UP001142055"/>
    </source>
</evidence>
<gene>
    <name evidence="2" type="ORF">RDWZM_004139</name>
</gene>